<evidence type="ECO:0000313" key="1">
    <source>
        <dbReference type="EMBL" id="QNL45454.1"/>
    </source>
</evidence>
<organism evidence="1 2">
    <name type="scientific">Oscillibacter hominis</name>
    <dbReference type="NCBI Taxonomy" id="2763056"/>
    <lineage>
        <taxon>Bacteria</taxon>
        <taxon>Bacillati</taxon>
        <taxon>Bacillota</taxon>
        <taxon>Clostridia</taxon>
        <taxon>Eubacteriales</taxon>
        <taxon>Oscillospiraceae</taxon>
        <taxon>Oscillibacter</taxon>
    </lineage>
</organism>
<sequence>MEKEYIAGESQRYEIGGRVFIVEPRYRKDGESMADILLKLMFADLDEEMRAANKTTTD</sequence>
<dbReference type="KEGG" id="ohi:H8790_05465"/>
<reference evidence="1 2" key="1">
    <citation type="submission" date="2020-08" db="EMBL/GenBank/DDBJ databases">
        <authorList>
            <person name="Liu C."/>
            <person name="Sun Q."/>
        </authorList>
    </citation>
    <scope>NUCLEOTIDE SEQUENCE [LARGE SCALE GENOMIC DNA]</scope>
    <source>
        <strain evidence="1 2">NSJ-62</strain>
    </source>
</reference>
<proteinExistence type="predicted"/>
<dbReference type="Proteomes" id="UP000515960">
    <property type="component" value="Chromosome"/>
</dbReference>
<dbReference type="EMBL" id="CP060490">
    <property type="protein sequence ID" value="QNL45454.1"/>
    <property type="molecule type" value="Genomic_DNA"/>
</dbReference>
<protein>
    <submittedName>
        <fullName evidence="1">Uncharacterized protein</fullName>
    </submittedName>
</protein>
<keyword evidence="2" id="KW-1185">Reference proteome</keyword>
<accession>A0A7G9B7C3</accession>
<dbReference type="RefSeq" id="WP_187333886.1">
    <property type="nucleotide sequence ID" value="NZ_CP060490.1"/>
</dbReference>
<dbReference type="AlphaFoldDB" id="A0A7G9B7C3"/>
<gene>
    <name evidence="1" type="ORF">H8790_05465</name>
</gene>
<evidence type="ECO:0000313" key="2">
    <source>
        <dbReference type="Proteomes" id="UP000515960"/>
    </source>
</evidence>
<name>A0A7G9B7C3_9FIRM</name>